<feature type="region of interest" description="Disordered" evidence="1">
    <location>
        <begin position="91"/>
        <end position="116"/>
    </location>
</feature>
<protein>
    <submittedName>
        <fullName evidence="2">Uncharacterized protein</fullName>
    </submittedName>
</protein>
<keyword evidence="3" id="KW-1185">Reference proteome</keyword>
<name>A0A0B1T953_OESDE</name>
<sequence length="116" mass="12855">MSESIKIIIISQSKEEYGGEFLLDVRVGLGIDNLLYKAEHGSKNPSTINVEELEARINARKRAQEGYGDEPTLSPQQLAEVAGFLWEIAQNSSESPSTKPEELDVHENARRGRAVC</sequence>
<evidence type="ECO:0000313" key="3">
    <source>
        <dbReference type="Proteomes" id="UP000053660"/>
    </source>
</evidence>
<evidence type="ECO:0000256" key="1">
    <source>
        <dbReference type="SAM" id="MobiDB-lite"/>
    </source>
</evidence>
<dbReference type="AlphaFoldDB" id="A0A0B1T953"/>
<feature type="compositionally biased region" description="Basic and acidic residues" evidence="1">
    <location>
        <begin position="99"/>
        <end position="110"/>
    </location>
</feature>
<organism evidence="2 3">
    <name type="scientific">Oesophagostomum dentatum</name>
    <name type="common">Nodular worm</name>
    <dbReference type="NCBI Taxonomy" id="61180"/>
    <lineage>
        <taxon>Eukaryota</taxon>
        <taxon>Metazoa</taxon>
        <taxon>Ecdysozoa</taxon>
        <taxon>Nematoda</taxon>
        <taxon>Chromadorea</taxon>
        <taxon>Rhabditida</taxon>
        <taxon>Rhabditina</taxon>
        <taxon>Rhabditomorpha</taxon>
        <taxon>Strongyloidea</taxon>
        <taxon>Strongylidae</taxon>
        <taxon>Oesophagostomum</taxon>
    </lineage>
</organism>
<proteinExistence type="predicted"/>
<dbReference type="Proteomes" id="UP000053660">
    <property type="component" value="Unassembled WGS sequence"/>
</dbReference>
<gene>
    <name evidence="2" type="ORF">OESDEN_05991</name>
</gene>
<reference evidence="2 3" key="1">
    <citation type="submission" date="2014-03" db="EMBL/GenBank/DDBJ databases">
        <title>Draft genome of the hookworm Oesophagostomum dentatum.</title>
        <authorList>
            <person name="Mitreva M."/>
        </authorList>
    </citation>
    <scope>NUCLEOTIDE SEQUENCE [LARGE SCALE GENOMIC DNA]</scope>
    <source>
        <strain evidence="2 3">OD-Hann</strain>
    </source>
</reference>
<accession>A0A0B1T953</accession>
<evidence type="ECO:0000313" key="2">
    <source>
        <dbReference type="EMBL" id="KHJ94088.1"/>
    </source>
</evidence>
<dbReference type="EMBL" id="KN550472">
    <property type="protein sequence ID" value="KHJ94088.1"/>
    <property type="molecule type" value="Genomic_DNA"/>
</dbReference>